<comment type="caution">
    <text evidence="2">The sequence shown here is derived from an EMBL/GenBank/DDBJ whole genome shotgun (WGS) entry which is preliminary data.</text>
</comment>
<dbReference type="Proteomes" id="UP000784294">
    <property type="component" value="Unassembled WGS sequence"/>
</dbReference>
<sequence length="187" mass="20435">MDGAIQESHGQAHNKPASSLSRSSDDSKVLRGRSTKPGSVADTKSSCSSQRMPCSGPPAHLVFGPSSLHSCRLLPPQFADGFVGMWSTRTAFDPSSPIHHPHPFLLSTVDISAHRHPAQNETVPSLRTTVCFARLQSLRGINIQGFKQLSCQHIGSTGQRRIGSIFWRSNGSFRLGHELTLHRRTCM</sequence>
<dbReference type="AlphaFoldDB" id="A0A3S5C446"/>
<reference evidence="2" key="1">
    <citation type="submission" date="2018-11" db="EMBL/GenBank/DDBJ databases">
        <authorList>
            <consortium name="Pathogen Informatics"/>
        </authorList>
    </citation>
    <scope>NUCLEOTIDE SEQUENCE</scope>
</reference>
<dbReference type="EMBL" id="CAAALY010246849">
    <property type="protein sequence ID" value="VEL34024.1"/>
    <property type="molecule type" value="Genomic_DNA"/>
</dbReference>
<protein>
    <submittedName>
        <fullName evidence="2">Uncharacterized protein</fullName>
    </submittedName>
</protein>
<evidence type="ECO:0000313" key="3">
    <source>
        <dbReference type="Proteomes" id="UP000784294"/>
    </source>
</evidence>
<feature type="region of interest" description="Disordered" evidence="1">
    <location>
        <begin position="1"/>
        <end position="53"/>
    </location>
</feature>
<gene>
    <name evidence="2" type="ORF">PXEA_LOCUS27464</name>
</gene>
<keyword evidence="3" id="KW-1185">Reference proteome</keyword>
<evidence type="ECO:0000313" key="2">
    <source>
        <dbReference type="EMBL" id="VEL34024.1"/>
    </source>
</evidence>
<name>A0A3S5C446_9PLAT</name>
<feature type="compositionally biased region" description="Polar residues" evidence="1">
    <location>
        <begin position="42"/>
        <end position="52"/>
    </location>
</feature>
<evidence type="ECO:0000256" key="1">
    <source>
        <dbReference type="SAM" id="MobiDB-lite"/>
    </source>
</evidence>
<organism evidence="2 3">
    <name type="scientific">Protopolystoma xenopodis</name>
    <dbReference type="NCBI Taxonomy" id="117903"/>
    <lineage>
        <taxon>Eukaryota</taxon>
        <taxon>Metazoa</taxon>
        <taxon>Spiralia</taxon>
        <taxon>Lophotrochozoa</taxon>
        <taxon>Platyhelminthes</taxon>
        <taxon>Monogenea</taxon>
        <taxon>Polyopisthocotylea</taxon>
        <taxon>Polystomatidea</taxon>
        <taxon>Polystomatidae</taxon>
        <taxon>Protopolystoma</taxon>
    </lineage>
</organism>
<accession>A0A3S5C446</accession>
<proteinExistence type="predicted"/>